<dbReference type="Proteomes" id="UP000262583">
    <property type="component" value="Chromosome"/>
</dbReference>
<evidence type="ECO:0000256" key="3">
    <source>
        <dbReference type="ARBA" id="ARBA00023004"/>
    </source>
</evidence>
<dbReference type="InterPro" id="IPR013785">
    <property type="entry name" value="Aldolase_TIM"/>
</dbReference>
<dbReference type="InterPro" id="IPR045784">
    <property type="entry name" value="Radical_SAM_N2"/>
</dbReference>
<dbReference type="Gene3D" id="3.20.20.70">
    <property type="entry name" value="Aldolase class I"/>
    <property type="match status" value="1"/>
</dbReference>
<dbReference type="SUPFAM" id="SSF102114">
    <property type="entry name" value="Radical SAM enzymes"/>
    <property type="match status" value="1"/>
</dbReference>
<dbReference type="InterPro" id="IPR007197">
    <property type="entry name" value="rSAM"/>
</dbReference>
<dbReference type="PANTHER" id="PTHR42731:SF1">
    <property type="entry name" value="RADICAL SAM DOMAIN PROTEIN"/>
    <property type="match status" value="1"/>
</dbReference>
<organism evidence="6 7">
    <name type="scientific">Sumerlaea chitinivorans</name>
    <dbReference type="NCBI Taxonomy" id="2250252"/>
    <lineage>
        <taxon>Bacteria</taxon>
        <taxon>Candidatus Sumerlaeota</taxon>
        <taxon>Candidatus Sumerlaeia</taxon>
        <taxon>Candidatus Sumerlaeales</taxon>
        <taxon>Candidatus Sumerlaeaceae</taxon>
        <taxon>Candidatus Sumerlaea</taxon>
    </lineage>
</organism>
<dbReference type="KEGG" id="schv:BRCON_0108"/>
<evidence type="ECO:0000256" key="2">
    <source>
        <dbReference type="ARBA" id="ARBA00022723"/>
    </source>
</evidence>
<proteinExistence type="predicted"/>
<dbReference type="InterPro" id="IPR058240">
    <property type="entry name" value="rSAM_sf"/>
</dbReference>
<keyword evidence="3" id="KW-0408">Iron</keyword>
<dbReference type="PROSITE" id="PS51918">
    <property type="entry name" value="RADICAL_SAM"/>
    <property type="match status" value="1"/>
</dbReference>
<dbReference type="Pfam" id="PF19864">
    <property type="entry name" value="Radical_SAM_N2"/>
    <property type="match status" value="1"/>
</dbReference>
<sequence>MPDFSTRVAVERLLQAERGGYRKPFGSAHSLGLVYPNTYHVGMSNLGFQIVHRLVNEFPDWLCERFFTDFDPPIALESLQPPTSFDILAFSVSFELDYFHVLDFLVRSGIPPRAVDRGPEWPVIVCGGVCVDVNPHPICEFVDLVVNAEAEVALPDLLSLYREHRGDRRAFLNAASQLPGTFVTPPAANRYDVPGPHVEAGRIPVPDRVIAPQLGKIPRCTHIVTPNTEFSDMVLVELARGCPYRCTFCFVGHNLNPYRTVPLEILKEWIAERRTQTERFGFVASAVASHPQIDELCAYCDELDVRVSYSSLRAEDVTLPMLRTLARSGARSLTVAPEAGSFRLRRLLGKARLPDERLFWVIENALRLGMPNLKLYFMVGIPTETEDDVLAIPELLRRLQREFVAGSRPWGRIGSLSLNLSVFVPIPSTPLAKFEPLPVDTVRHHLAILERQLRKVQNVRFQMPSLALAQAQRILVQGDLRSAEFLKLAHAHGGNWRAALREWDELAARAVMA</sequence>
<dbReference type="Pfam" id="PF04055">
    <property type="entry name" value="Radical_SAM"/>
    <property type="match status" value="1"/>
</dbReference>
<protein>
    <recommendedName>
        <fullName evidence="5">Radical SAM core domain-containing protein</fullName>
    </recommendedName>
</protein>
<reference evidence="6 7" key="1">
    <citation type="submission" date="2018-05" db="EMBL/GenBank/DDBJ databases">
        <title>A metagenomic window into the 2 km-deep terrestrial subsurface aquifer revealed taxonomically and functionally diverse microbial community comprising novel uncultured bacterial lineages.</title>
        <authorList>
            <person name="Kadnikov V.V."/>
            <person name="Mardanov A.V."/>
            <person name="Beletsky A.V."/>
            <person name="Banks D."/>
            <person name="Pimenov N.V."/>
            <person name="Frank Y.A."/>
            <person name="Karnachuk O.V."/>
            <person name="Ravin N.V."/>
        </authorList>
    </citation>
    <scope>NUCLEOTIDE SEQUENCE [LARGE SCALE GENOMIC DNA]</scope>
    <source>
        <strain evidence="6">BY</strain>
    </source>
</reference>
<dbReference type="SFLD" id="SFLDS00029">
    <property type="entry name" value="Radical_SAM"/>
    <property type="match status" value="1"/>
</dbReference>
<feature type="domain" description="Radical SAM core" evidence="5">
    <location>
        <begin position="228"/>
        <end position="460"/>
    </location>
</feature>
<dbReference type="GO" id="GO:0046872">
    <property type="term" value="F:metal ion binding"/>
    <property type="evidence" value="ECO:0007669"/>
    <property type="project" value="UniProtKB-KW"/>
</dbReference>
<evidence type="ECO:0000313" key="7">
    <source>
        <dbReference type="Proteomes" id="UP000262583"/>
    </source>
</evidence>
<evidence type="ECO:0000256" key="1">
    <source>
        <dbReference type="ARBA" id="ARBA00022691"/>
    </source>
</evidence>
<dbReference type="CDD" id="cd01335">
    <property type="entry name" value="Radical_SAM"/>
    <property type="match status" value="1"/>
</dbReference>
<evidence type="ECO:0000313" key="6">
    <source>
        <dbReference type="EMBL" id="AXA34885.1"/>
    </source>
</evidence>
<dbReference type="AlphaFoldDB" id="A0A2Z4Y341"/>
<dbReference type="EMBL" id="CP030759">
    <property type="protein sequence ID" value="AXA34885.1"/>
    <property type="molecule type" value="Genomic_DNA"/>
</dbReference>
<dbReference type="InterPro" id="IPR006638">
    <property type="entry name" value="Elp3/MiaA/NifB-like_rSAM"/>
</dbReference>
<evidence type="ECO:0000259" key="5">
    <source>
        <dbReference type="PROSITE" id="PS51918"/>
    </source>
</evidence>
<dbReference type="PANTHER" id="PTHR42731">
    <property type="entry name" value="SLL1084 PROTEIN"/>
    <property type="match status" value="1"/>
</dbReference>
<gene>
    <name evidence="6" type="ORF">BRCON_0108</name>
</gene>
<evidence type="ECO:0000256" key="4">
    <source>
        <dbReference type="ARBA" id="ARBA00023014"/>
    </source>
</evidence>
<dbReference type="SMART" id="SM00729">
    <property type="entry name" value="Elp3"/>
    <property type="match status" value="1"/>
</dbReference>
<dbReference type="GO" id="GO:0003824">
    <property type="term" value="F:catalytic activity"/>
    <property type="evidence" value="ECO:0007669"/>
    <property type="project" value="InterPro"/>
</dbReference>
<keyword evidence="2" id="KW-0479">Metal-binding</keyword>
<keyword evidence="4" id="KW-0411">Iron-sulfur</keyword>
<keyword evidence="1" id="KW-0949">S-adenosyl-L-methionine</keyword>
<dbReference type="SFLD" id="SFLDG01082">
    <property type="entry name" value="B12-binding_domain_containing"/>
    <property type="match status" value="1"/>
</dbReference>
<accession>A0A2Z4Y341</accession>
<dbReference type="GO" id="GO:0051536">
    <property type="term" value="F:iron-sulfur cluster binding"/>
    <property type="evidence" value="ECO:0007669"/>
    <property type="project" value="UniProtKB-KW"/>
</dbReference>
<name>A0A2Z4Y341_SUMC1</name>